<keyword evidence="1" id="KW-0805">Transcription regulation</keyword>
<dbReference type="Gene3D" id="1.10.357.10">
    <property type="entry name" value="Tetracycline Repressor, domain 2"/>
    <property type="match status" value="1"/>
</dbReference>
<keyword evidence="2 4" id="KW-0238">DNA-binding</keyword>
<dbReference type="GO" id="GO:0045892">
    <property type="term" value="P:negative regulation of DNA-templated transcription"/>
    <property type="evidence" value="ECO:0007669"/>
    <property type="project" value="InterPro"/>
</dbReference>
<protein>
    <recommendedName>
        <fullName evidence="6">HTH tetR-type domain-containing protein</fullName>
    </recommendedName>
</protein>
<sequence length="277" mass="30391">MRRKGEIDVGEGNMTTSRAAKSVSRSRLPRGTLSQELIIKAAFRVADSAGMDKLTFQALGRELSAHPTAIYRHFRNKDELLLALIDALHEEALAHTPPPTDDWAHDLMQIAIHTHDAFLRHPNVGALAAARTARRKNEFRSVERKLDCMRRAGLDDTDAARYYRVFADLVLAYSAMDASLAALPPEVRDADLRAWTTDYLTLPPDKYPNIARVSPQFCALDDPQNFVTAVQAVIEQVRTTARAGDRSDGSPCDSPSTATSSEGGTGLSSKAMENQAC</sequence>
<feature type="region of interest" description="Disordered" evidence="5">
    <location>
        <begin position="1"/>
        <end position="26"/>
    </location>
</feature>
<feature type="compositionally biased region" description="Polar residues" evidence="5">
    <location>
        <begin position="253"/>
        <end position="277"/>
    </location>
</feature>
<evidence type="ECO:0000313" key="8">
    <source>
        <dbReference type="Proteomes" id="UP000603227"/>
    </source>
</evidence>
<feature type="DNA-binding region" description="H-T-H motif" evidence="4">
    <location>
        <begin position="55"/>
        <end position="74"/>
    </location>
</feature>
<feature type="compositionally biased region" description="Polar residues" evidence="5">
    <location>
        <begin position="13"/>
        <end position="25"/>
    </location>
</feature>
<comment type="caution">
    <text evidence="7">The sequence shown here is derived from an EMBL/GenBank/DDBJ whole genome shotgun (WGS) entry which is preliminary data.</text>
</comment>
<feature type="domain" description="HTH tetR-type" evidence="6">
    <location>
        <begin position="32"/>
        <end position="92"/>
    </location>
</feature>
<evidence type="ECO:0000256" key="2">
    <source>
        <dbReference type="ARBA" id="ARBA00023125"/>
    </source>
</evidence>
<organism evidence="7 8">
    <name type="scientific">Streptomyces capitiformicae</name>
    <dbReference type="NCBI Taxonomy" id="2014920"/>
    <lineage>
        <taxon>Bacteria</taxon>
        <taxon>Bacillati</taxon>
        <taxon>Actinomycetota</taxon>
        <taxon>Actinomycetes</taxon>
        <taxon>Kitasatosporales</taxon>
        <taxon>Streptomycetaceae</taxon>
        <taxon>Streptomyces</taxon>
    </lineage>
</organism>
<evidence type="ECO:0000256" key="5">
    <source>
        <dbReference type="SAM" id="MobiDB-lite"/>
    </source>
</evidence>
<evidence type="ECO:0000256" key="4">
    <source>
        <dbReference type="PROSITE-ProRule" id="PRU00335"/>
    </source>
</evidence>
<evidence type="ECO:0000256" key="1">
    <source>
        <dbReference type="ARBA" id="ARBA00023015"/>
    </source>
</evidence>
<dbReference type="AlphaFoldDB" id="A0A919DQS3"/>
<proteinExistence type="predicted"/>
<feature type="region of interest" description="Disordered" evidence="5">
    <location>
        <begin position="240"/>
        <end position="277"/>
    </location>
</feature>
<evidence type="ECO:0000259" key="6">
    <source>
        <dbReference type="PROSITE" id="PS50977"/>
    </source>
</evidence>
<dbReference type="SUPFAM" id="SSF46689">
    <property type="entry name" value="Homeodomain-like"/>
    <property type="match status" value="1"/>
</dbReference>
<dbReference type="Pfam" id="PF00440">
    <property type="entry name" value="TetR_N"/>
    <property type="match status" value="1"/>
</dbReference>
<dbReference type="Gene3D" id="1.10.10.60">
    <property type="entry name" value="Homeodomain-like"/>
    <property type="match status" value="1"/>
</dbReference>
<dbReference type="Pfam" id="PF02909">
    <property type="entry name" value="TetR_C_1"/>
    <property type="match status" value="1"/>
</dbReference>
<reference evidence="7" key="1">
    <citation type="journal article" date="2014" name="Int. J. Syst. Evol. Microbiol.">
        <title>Complete genome sequence of Corynebacterium casei LMG S-19264T (=DSM 44701T), isolated from a smear-ripened cheese.</title>
        <authorList>
            <consortium name="US DOE Joint Genome Institute (JGI-PGF)"/>
            <person name="Walter F."/>
            <person name="Albersmeier A."/>
            <person name="Kalinowski J."/>
            <person name="Ruckert C."/>
        </authorList>
    </citation>
    <scope>NUCLEOTIDE SEQUENCE</scope>
    <source>
        <strain evidence="7">CGMCC 4.7403</strain>
    </source>
</reference>
<dbReference type="GO" id="GO:0003700">
    <property type="term" value="F:DNA-binding transcription factor activity"/>
    <property type="evidence" value="ECO:0007669"/>
    <property type="project" value="TreeGrafter"/>
</dbReference>
<keyword evidence="8" id="KW-1185">Reference proteome</keyword>
<dbReference type="InterPro" id="IPR004111">
    <property type="entry name" value="Repressor_TetR_C"/>
</dbReference>
<dbReference type="SUPFAM" id="SSF48498">
    <property type="entry name" value="Tetracyclin repressor-like, C-terminal domain"/>
    <property type="match status" value="1"/>
</dbReference>
<accession>A0A919DQS3</accession>
<dbReference type="PANTHER" id="PTHR30055">
    <property type="entry name" value="HTH-TYPE TRANSCRIPTIONAL REGULATOR RUTR"/>
    <property type="match status" value="1"/>
</dbReference>
<evidence type="ECO:0000256" key="3">
    <source>
        <dbReference type="ARBA" id="ARBA00023163"/>
    </source>
</evidence>
<name>A0A919DQS3_9ACTN</name>
<dbReference type="InterPro" id="IPR050109">
    <property type="entry name" value="HTH-type_TetR-like_transc_reg"/>
</dbReference>
<dbReference type="EMBL" id="BNAT01000088">
    <property type="protein sequence ID" value="GHE72500.1"/>
    <property type="molecule type" value="Genomic_DNA"/>
</dbReference>
<gene>
    <name evidence="7" type="ORF">GCM10017771_96360</name>
</gene>
<dbReference type="Proteomes" id="UP000603227">
    <property type="component" value="Unassembled WGS sequence"/>
</dbReference>
<dbReference type="InterPro" id="IPR009057">
    <property type="entry name" value="Homeodomain-like_sf"/>
</dbReference>
<dbReference type="PROSITE" id="PS50977">
    <property type="entry name" value="HTH_TETR_2"/>
    <property type="match status" value="1"/>
</dbReference>
<reference evidence="7" key="2">
    <citation type="submission" date="2020-09" db="EMBL/GenBank/DDBJ databases">
        <authorList>
            <person name="Sun Q."/>
            <person name="Zhou Y."/>
        </authorList>
    </citation>
    <scope>NUCLEOTIDE SEQUENCE</scope>
    <source>
        <strain evidence="7">CGMCC 4.7403</strain>
    </source>
</reference>
<dbReference type="GO" id="GO:0000976">
    <property type="term" value="F:transcription cis-regulatory region binding"/>
    <property type="evidence" value="ECO:0007669"/>
    <property type="project" value="TreeGrafter"/>
</dbReference>
<evidence type="ECO:0000313" key="7">
    <source>
        <dbReference type="EMBL" id="GHE72500.1"/>
    </source>
</evidence>
<keyword evidence="3" id="KW-0804">Transcription</keyword>
<dbReference type="PANTHER" id="PTHR30055:SF151">
    <property type="entry name" value="TRANSCRIPTIONAL REGULATORY PROTEIN"/>
    <property type="match status" value="1"/>
</dbReference>
<dbReference type="InterPro" id="IPR036271">
    <property type="entry name" value="Tet_transcr_reg_TetR-rel_C_sf"/>
</dbReference>
<dbReference type="InterPro" id="IPR001647">
    <property type="entry name" value="HTH_TetR"/>
</dbReference>